<name>A0A2T0VLD5_9GAMM</name>
<comment type="caution">
    <text evidence="1">The sequence shown here is derived from an EMBL/GenBank/DDBJ whole genome shotgun (WGS) entry which is preliminary data.</text>
</comment>
<dbReference type="RefSeq" id="WP_106231272.1">
    <property type="nucleotide sequence ID" value="NZ_PVTM01000010.1"/>
</dbReference>
<reference evidence="1 2" key="1">
    <citation type="submission" date="2018-03" db="EMBL/GenBank/DDBJ databases">
        <title>Comparative analysis of microorganisms from saline springs in Andes Mountain Range, Colombia.</title>
        <authorList>
            <person name="Rubin E."/>
        </authorList>
    </citation>
    <scope>NUCLEOTIDE SEQUENCE [LARGE SCALE GENOMIC DNA]</scope>
    <source>
        <strain evidence="1 2">USBA 854</strain>
    </source>
</reference>
<dbReference type="AlphaFoldDB" id="A0A2T0VLD5"/>
<proteinExistence type="predicted"/>
<keyword evidence="2" id="KW-1185">Reference proteome</keyword>
<dbReference type="EMBL" id="PVTM01000010">
    <property type="protein sequence ID" value="PRY70992.1"/>
    <property type="molecule type" value="Genomic_DNA"/>
</dbReference>
<sequence length="76" mass="8222">MPLTIKNTTMSLWLARAEITYFATLLDKAGQKKEAVALTQAGIAVGRALLSLEDLLDENGGAMRAALEKLEADHDH</sequence>
<evidence type="ECO:0000313" key="1">
    <source>
        <dbReference type="EMBL" id="PRY70992.1"/>
    </source>
</evidence>
<evidence type="ECO:0000313" key="2">
    <source>
        <dbReference type="Proteomes" id="UP000239896"/>
    </source>
</evidence>
<gene>
    <name evidence="1" type="ORF">BCL64_11092</name>
</gene>
<organism evidence="1 2">
    <name type="scientific">Halomonas ventosae</name>
    <dbReference type="NCBI Taxonomy" id="229007"/>
    <lineage>
        <taxon>Bacteria</taxon>
        <taxon>Pseudomonadati</taxon>
        <taxon>Pseudomonadota</taxon>
        <taxon>Gammaproteobacteria</taxon>
        <taxon>Oceanospirillales</taxon>
        <taxon>Halomonadaceae</taxon>
        <taxon>Halomonas</taxon>
    </lineage>
</organism>
<dbReference type="Proteomes" id="UP000239896">
    <property type="component" value="Unassembled WGS sequence"/>
</dbReference>
<accession>A0A2T0VLD5</accession>
<protein>
    <submittedName>
        <fullName evidence="1">Uncharacterized protein</fullName>
    </submittedName>
</protein>